<evidence type="ECO:0000256" key="3">
    <source>
        <dbReference type="ARBA" id="ARBA00022771"/>
    </source>
</evidence>
<evidence type="ECO:0000256" key="7">
    <source>
        <dbReference type="ARBA" id="ARBA00023163"/>
    </source>
</evidence>
<keyword evidence="8" id="KW-0539">Nucleus</keyword>
<evidence type="ECO:0000256" key="1">
    <source>
        <dbReference type="ARBA" id="ARBA00004123"/>
    </source>
</evidence>
<dbReference type="Pfam" id="PF07496">
    <property type="entry name" value="zf-CW"/>
    <property type="match status" value="1"/>
</dbReference>
<dbReference type="PANTHER" id="PTHR12396">
    <property type="entry name" value="METHYL-CPG BINDING PROTEIN, MBD"/>
    <property type="match status" value="1"/>
</dbReference>
<dbReference type="InterPro" id="IPR016177">
    <property type="entry name" value="DNA-bd_dom_sf"/>
</dbReference>
<dbReference type="GO" id="GO:0005634">
    <property type="term" value="C:nucleus"/>
    <property type="evidence" value="ECO:0007669"/>
    <property type="project" value="UniProtKB-SubCell"/>
</dbReference>
<gene>
    <name evidence="12" type="ORF">F511_25586</name>
</gene>
<dbReference type="PROSITE" id="PS50982">
    <property type="entry name" value="MBD"/>
    <property type="match status" value="1"/>
</dbReference>
<feature type="domain" description="CW-type" evidence="11">
    <location>
        <begin position="8"/>
        <end position="73"/>
    </location>
</feature>
<feature type="domain" description="MBD" evidence="10">
    <location>
        <begin position="80"/>
        <end position="154"/>
    </location>
</feature>
<evidence type="ECO:0000256" key="9">
    <source>
        <dbReference type="SAM" id="MobiDB-lite"/>
    </source>
</evidence>
<evidence type="ECO:0000259" key="11">
    <source>
        <dbReference type="PROSITE" id="PS51050"/>
    </source>
</evidence>
<evidence type="ECO:0000313" key="12">
    <source>
        <dbReference type="EMBL" id="KZV24338.1"/>
    </source>
</evidence>
<keyword evidence="3" id="KW-0863">Zinc-finger</keyword>
<keyword evidence="4" id="KW-0862">Zinc</keyword>
<evidence type="ECO:0000256" key="2">
    <source>
        <dbReference type="ARBA" id="ARBA00022723"/>
    </source>
</evidence>
<keyword evidence="5" id="KW-0805">Transcription regulation</keyword>
<dbReference type="OrthoDB" id="10072024at2759"/>
<reference evidence="12 13" key="1">
    <citation type="journal article" date="2015" name="Proc. Natl. Acad. Sci. U.S.A.">
        <title>The resurrection genome of Boea hygrometrica: A blueprint for survival of dehydration.</title>
        <authorList>
            <person name="Xiao L."/>
            <person name="Yang G."/>
            <person name="Zhang L."/>
            <person name="Yang X."/>
            <person name="Zhao S."/>
            <person name="Ji Z."/>
            <person name="Zhou Q."/>
            <person name="Hu M."/>
            <person name="Wang Y."/>
            <person name="Chen M."/>
            <person name="Xu Y."/>
            <person name="Jin H."/>
            <person name="Xiao X."/>
            <person name="Hu G."/>
            <person name="Bao F."/>
            <person name="Hu Y."/>
            <person name="Wan P."/>
            <person name="Li L."/>
            <person name="Deng X."/>
            <person name="Kuang T."/>
            <person name="Xiang C."/>
            <person name="Zhu J.K."/>
            <person name="Oliver M.J."/>
            <person name="He Y."/>
        </authorList>
    </citation>
    <scope>NUCLEOTIDE SEQUENCE [LARGE SCALE GENOMIC DNA]</scope>
    <source>
        <strain evidence="13">cv. XS01</strain>
    </source>
</reference>
<keyword evidence="2" id="KW-0479">Metal-binding</keyword>
<sequence length="208" mass="23527">MVQSPSTSPAKKVWDSVTAYAVQCASCSKWRLAPSKETYEEIRETAKENPFTCDIGRQWKPDVSCDTESDVSPGDQNWLWAMDKPNIPRTPKGWQRIIRARSGGGTKFADVYYVSPSNKRLRSTVELNRYLGEHPQFAQEGVTRSQFSFQSPVAFDEYCVEKRRRHSSSQDITTIVPYEHGVPETLVDSQAENSANPKLASVPYVNED</sequence>
<dbReference type="GO" id="GO:0008270">
    <property type="term" value="F:zinc ion binding"/>
    <property type="evidence" value="ECO:0007669"/>
    <property type="project" value="UniProtKB-KW"/>
</dbReference>
<proteinExistence type="predicted"/>
<dbReference type="Proteomes" id="UP000250235">
    <property type="component" value="Unassembled WGS sequence"/>
</dbReference>
<dbReference type="EMBL" id="KV012837">
    <property type="protein sequence ID" value="KZV24338.1"/>
    <property type="molecule type" value="Genomic_DNA"/>
</dbReference>
<dbReference type="PROSITE" id="PS51050">
    <property type="entry name" value="ZF_CW"/>
    <property type="match status" value="1"/>
</dbReference>
<evidence type="ECO:0000313" key="13">
    <source>
        <dbReference type="Proteomes" id="UP000250235"/>
    </source>
</evidence>
<evidence type="ECO:0000256" key="8">
    <source>
        <dbReference type="ARBA" id="ARBA00023242"/>
    </source>
</evidence>
<keyword evidence="13" id="KW-1185">Reference proteome</keyword>
<dbReference type="Pfam" id="PF01429">
    <property type="entry name" value="MBD"/>
    <property type="match status" value="1"/>
</dbReference>
<organism evidence="12 13">
    <name type="scientific">Dorcoceras hygrometricum</name>
    <dbReference type="NCBI Taxonomy" id="472368"/>
    <lineage>
        <taxon>Eukaryota</taxon>
        <taxon>Viridiplantae</taxon>
        <taxon>Streptophyta</taxon>
        <taxon>Embryophyta</taxon>
        <taxon>Tracheophyta</taxon>
        <taxon>Spermatophyta</taxon>
        <taxon>Magnoliopsida</taxon>
        <taxon>eudicotyledons</taxon>
        <taxon>Gunneridae</taxon>
        <taxon>Pentapetalae</taxon>
        <taxon>asterids</taxon>
        <taxon>lamiids</taxon>
        <taxon>Lamiales</taxon>
        <taxon>Gesneriaceae</taxon>
        <taxon>Didymocarpoideae</taxon>
        <taxon>Trichosporeae</taxon>
        <taxon>Loxocarpinae</taxon>
        <taxon>Dorcoceras</taxon>
    </lineage>
</organism>
<evidence type="ECO:0000259" key="10">
    <source>
        <dbReference type="PROSITE" id="PS50982"/>
    </source>
</evidence>
<evidence type="ECO:0000256" key="5">
    <source>
        <dbReference type="ARBA" id="ARBA00023015"/>
    </source>
</evidence>
<dbReference type="InterPro" id="IPR011124">
    <property type="entry name" value="Znf_CW"/>
</dbReference>
<dbReference type="Gene3D" id="3.30.890.10">
    <property type="entry name" value="Methyl-cpg-binding Protein 2, Chain A"/>
    <property type="match status" value="1"/>
</dbReference>
<dbReference type="AlphaFoldDB" id="A0A2Z7ASI7"/>
<evidence type="ECO:0000256" key="4">
    <source>
        <dbReference type="ARBA" id="ARBA00022833"/>
    </source>
</evidence>
<feature type="compositionally biased region" description="Polar residues" evidence="9">
    <location>
        <begin position="187"/>
        <end position="196"/>
    </location>
</feature>
<dbReference type="GO" id="GO:0003677">
    <property type="term" value="F:DNA binding"/>
    <property type="evidence" value="ECO:0007669"/>
    <property type="project" value="UniProtKB-KW"/>
</dbReference>
<dbReference type="CDD" id="cd01396">
    <property type="entry name" value="MeCP2_MBD"/>
    <property type="match status" value="1"/>
</dbReference>
<evidence type="ECO:0000256" key="6">
    <source>
        <dbReference type="ARBA" id="ARBA00023125"/>
    </source>
</evidence>
<dbReference type="SMART" id="SM00391">
    <property type="entry name" value="MBD"/>
    <property type="match status" value="1"/>
</dbReference>
<comment type="subcellular location">
    <subcellularLocation>
        <location evidence="1">Nucleus</location>
    </subcellularLocation>
</comment>
<dbReference type="InterPro" id="IPR001739">
    <property type="entry name" value="Methyl_CpG_DNA-bd"/>
</dbReference>
<feature type="region of interest" description="Disordered" evidence="9">
    <location>
        <begin position="185"/>
        <end position="208"/>
    </location>
</feature>
<keyword evidence="6" id="KW-0238">DNA-binding</keyword>
<protein>
    <submittedName>
        <fullName evidence="12">Methyl-CpG-binding domain-containing protein 2-like</fullName>
    </submittedName>
</protein>
<accession>A0A2Z7ASI7</accession>
<keyword evidence="7" id="KW-0804">Transcription</keyword>
<name>A0A2Z7ASI7_9LAMI</name>
<dbReference type="PANTHER" id="PTHR12396:SF0">
    <property type="entry name" value="METHYL-CPG BINDING DOMAIN PROTEIN-LIKE, ISOFORM C"/>
    <property type="match status" value="1"/>
</dbReference>
<dbReference type="SUPFAM" id="SSF54171">
    <property type="entry name" value="DNA-binding domain"/>
    <property type="match status" value="1"/>
</dbReference>